<dbReference type="SMART" id="SM00283">
    <property type="entry name" value="MA"/>
    <property type="match status" value="1"/>
</dbReference>
<dbReference type="PROSITE" id="PS50885">
    <property type="entry name" value="HAMP"/>
    <property type="match status" value="1"/>
</dbReference>
<dbReference type="EMBL" id="JBHTLT010000048">
    <property type="protein sequence ID" value="MFD1205600.1"/>
    <property type="molecule type" value="Genomic_DNA"/>
</dbReference>
<keyword evidence="3 10" id="KW-0812">Transmembrane</keyword>
<keyword evidence="5 10" id="KW-0472">Membrane</keyword>
<dbReference type="Pfam" id="PF00672">
    <property type="entry name" value="HAMP"/>
    <property type="match status" value="1"/>
</dbReference>
<evidence type="ECO:0000256" key="7">
    <source>
        <dbReference type="ARBA" id="ARBA00029447"/>
    </source>
</evidence>
<evidence type="ECO:0000256" key="10">
    <source>
        <dbReference type="SAM" id="Phobius"/>
    </source>
</evidence>
<dbReference type="RefSeq" id="WP_381480809.1">
    <property type="nucleotide sequence ID" value="NZ_JBHTLT010000048.1"/>
</dbReference>
<evidence type="ECO:0000256" key="5">
    <source>
        <dbReference type="ARBA" id="ARBA00023136"/>
    </source>
</evidence>
<feature type="transmembrane region" description="Helical" evidence="10">
    <location>
        <begin position="200"/>
        <end position="220"/>
    </location>
</feature>
<evidence type="ECO:0000259" key="12">
    <source>
        <dbReference type="PROSITE" id="PS50885"/>
    </source>
</evidence>
<evidence type="ECO:0000313" key="13">
    <source>
        <dbReference type="EMBL" id="MFD1205600.1"/>
    </source>
</evidence>
<dbReference type="InterPro" id="IPR004089">
    <property type="entry name" value="MCPsignal_dom"/>
</dbReference>
<dbReference type="CDD" id="cd11386">
    <property type="entry name" value="MCP_signal"/>
    <property type="match status" value="1"/>
</dbReference>
<dbReference type="CDD" id="cd06225">
    <property type="entry name" value="HAMP"/>
    <property type="match status" value="1"/>
</dbReference>
<dbReference type="Pfam" id="PF17200">
    <property type="entry name" value="sCache_2"/>
    <property type="match status" value="1"/>
</dbReference>
<proteinExistence type="inferred from homology"/>
<sequence length="578" mass="64292">MKNRWHSISVKMLSLLTVIIVFSVSIIGAISYYVAKNQLINAGKQELYHIVNSSFATLEAINKQVENGSIRLEEAKDEARILLSGPKLENGEHDYKKSHFLYKGEGYILGYDGNFSSQVHPSNPVGDIPEDTTNREKMVKGSLAENIEDRYVYFDDFNSDDGVTRKKITYMEHFEPWDWYIGITVFEDEFYEDLAIVKTIIVVGTLIIILISITVFYLAIRKKITLLKDVTALSLSIADGNIQETHLTESKDEIGQLAKAYNTMSFKLRQLLQNVGEKAELLASSSEELNASSEQNSQATEQVANAIQEVAIGTEQQTEMVKQTTEVVKEMSLGIHQIEENSQNVSRTSNEALYIVRNGEQAIQLSVEQMQSINESVTDLGKIIYSLEERSEEINQIVNVISDIADQTNLLSLNAAIEAARAGENGKGFAVVANEVRKLSEQSAKSTETIRHLISSIQGDTRQAVASMNKGAEETEKGINVVNDAGNSFKQIQQFVYNVSHQIQEVSESIEQMTKGTEQVVEAVRAIDEIANKTTYQSQDVSAATEEQLASMEEIASSASSLSYMAEELQESVGKFRL</sequence>
<keyword evidence="4 10" id="KW-1133">Transmembrane helix</keyword>
<dbReference type="InterPro" id="IPR033480">
    <property type="entry name" value="sCache_2"/>
</dbReference>
<dbReference type="PANTHER" id="PTHR32089:SF112">
    <property type="entry name" value="LYSOZYME-LIKE PROTEIN-RELATED"/>
    <property type="match status" value="1"/>
</dbReference>
<evidence type="ECO:0000256" key="3">
    <source>
        <dbReference type="ARBA" id="ARBA00022692"/>
    </source>
</evidence>
<comment type="similarity">
    <text evidence="7">Belongs to the methyl-accepting chemotaxis (MCP) protein family.</text>
</comment>
<evidence type="ECO:0000256" key="2">
    <source>
        <dbReference type="ARBA" id="ARBA00022475"/>
    </source>
</evidence>
<feature type="transmembrane region" description="Helical" evidence="10">
    <location>
        <begin position="12"/>
        <end position="35"/>
    </location>
</feature>
<feature type="domain" description="Methyl-accepting transducer" evidence="11">
    <location>
        <begin position="292"/>
        <end position="528"/>
    </location>
</feature>
<accession>A0ABW3TYX1</accession>
<evidence type="ECO:0000259" key="11">
    <source>
        <dbReference type="PROSITE" id="PS50111"/>
    </source>
</evidence>
<evidence type="ECO:0000256" key="4">
    <source>
        <dbReference type="ARBA" id="ARBA00022989"/>
    </source>
</evidence>
<dbReference type="InterPro" id="IPR003660">
    <property type="entry name" value="HAMP_dom"/>
</dbReference>
<protein>
    <submittedName>
        <fullName evidence="13">Methyl-accepting chemotaxis protein</fullName>
    </submittedName>
</protein>
<gene>
    <name evidence="13" type="ORF">ACFQ38_10860</name>
</gene>
<keyword evidence="2" id="KW-1003">Cell membrane</keyword>
<name>A0ABW3TYX1_9BACL</name>
<dbReference type="Pfam" id="PF00015">
    <property type="entry name" value="MCPsignal"/>
    <property type="match status" value="1"/>
</dbReference>
<organism evidence="13 14">
    <name type="scientific">Sporosarcina contaminans</name>
    <dbReference type="NCBI Taxonomy" id="633403"/>
    <lineage>
        <taxon>Bacteria</taxon>
        <taxon>Bacillati</taxon>
        <taxon>Bacillota</taxon>
        <taxon>Bacilli</taxon>
        <taxon>Bacillales</taxon>
        <taxon>Caryophanaceae</taxon>
        <taxon>Sporosarcina</taxon>
    </lineage>
</organism>
<evidence type="ECO:0000313" key="14">
    <source>
        <dbReference type="Proteomes" id="UP001597231"/>
    </source>
</evidence>
<keyword evidence="6 8" id="KW-0807">Transducer</keyword>
<keyword evidence="14" id="KW-1185">Reference proteome</keyword>
<dbReference type="PROSITE" id="PS50111">
    <property type="entry name" value="CHEMOTAXIS_TRANSDUC_2"/>
    <property type="match status" value="1"/>
</dbReference>
<dbReference type="Proteomes" id="UP001597231">
    <property type="component" value="Unassembled WGS sequence"/>
</dbReference>
<feature type="domain" description="HAMP" evidence="12">
    <location>
        <begin position="227"/>
        <end position="273"/>
    </location>
</feature>
<evidence type="ECO:0000256" key="6">
    <source>
        <dbReference type="ARBA" id="ARBA00023224"/>
    </source>
</evidence>
<evidence type="ECO:0000256" key="1">
    <source>
        <dbReference type="ARBA" id="ARBA00004651"/>
    </source>
</evidence>
<reference evidence="14" key="1">
    <citation type="journal article" date="2019" name="Int. J. Syst. Evol. Microbiol.">
        <title>The Global Catalogue of Microorganisms (GCM) 10K type strain sequencing project: providing services to taxonomists for standard genome sequencing and annotation.</title>
        <authorList>
            <consortium name="The Broad Institute Genomics Platform"/>
            <consortium name="The Broad Institute Genome Sequencing Center for Infectious Disease"/>
            <person name="Wu L."/>
            <person name="Ma J."/>
        </authorList>
    </citation>
    <scope>NUCLEOTIDE SEQUENCE [LARGE SCALE GENOMIC DNA]</scope>
    <source>
        <strain evidence="14">CCUG 53915</strain>
    </source>
</reference>
<dbReference type="Gene3D" id="6.10.340.10">
    <property type="match status" value="1"/>
</dbReference>
<evidence type="ECO:0000256" key="9">
    <source>
        <dbReference type="SAM" id="Coils"/>
    </source>
</evidence>
<dbReference type="SUPFAM" id="SSF58104">
    <property type="entry name" value="Methyl-accepting chemotaxis protein (MCP) signaling domain"/>
    <property type="match status" value="1"/>
</dbReference>
<comment type="subcellular location">
    <subcellularLocation>
        <location evidence="1">Cell membrane</location>
        <topology evidence="1">Multi-pass membrane protein</topology>
    </subcellularLocation>
</comment>
<dbReference type="Gene3D" id="1.10.287.950">
    <property type="entry name" value="Methyl-accepting chemotaxis protein"/>
    <property type="match status" value="1"/>
</dbReference>
<dbReference type="SMART" id="SM01049">
    <property type="entry name" value="Cache_2"/>
    <property type="match status" value="1"/>
</dbReference>
<keyword evidence="9" id="KW-0175">Coiled coil</keyword>
<dbReference type="Gene3D" id="3.30.450.20">
    <property type="entry name" value="PAS domain"/>
    <property type="match status" value="1"/>
</dbReference>
<dbReference type="PANTHER" id="PTHR32089">
    <property type="entry name" value="METHYL-ACCEPTING CHEMOTAXIS PROTEIN MCPB"/>
    <property type="match status" value="1"/>
</dbReference>
<feature type="coiled-coil region" evidence="9">
    <location>
        <begin position="282"/>
        <end position="309"/>
    </location>
</feature>
<evidence type="ECO:0000256" key="8">
    <source>
        <dbReference type="PROSITE-ProRule" id="PRU00284"/>
    </source>
</evidence>
<comment type="caution">
    <text evidence="13">The sequence shown here is derived from an EMBL/GenBank/DDBJ whole genome shotgun (WGS) entry which is preliminary data.</text>
</comment>